<comment type="caution">
    <text evidence="3">The sequence shown here is derived from an EMBL/GenBank/DDBJ whole genome shotgun (WGS) entry which is preliminary data.</text>
</comment>
<keyword evidence="1" id="KW-0812">Transmembrane</keyword>
<evidence type="ECO:0000256" key="1">
    <source>
        <dbReference type="SAM" id="Phobius"/>
    </source>
</evidence>
<evidence type="ECO:0000313" key="4">
    <source>
        <dbReference type="Proteomes" id="UP000240009"/>
    </source>
</evidence>
<dbReference type="PROSITE" id="PS00409">
    <property type="entry name" value="PROKAR_NTER_METHYL"/>
    <property type="match status" value="1"/>
</dbReference>
<dbReference type="PANTHER" id="PTHR30093">
    <property type="entry name" value="GENERAL SECRETION PATHWAY PROTEIN G"/>
    <property type="match status" value="1"/>
</dbReference>
<accession>A0A2S8EYZ9</accession>
<proteinExistence type="predicted"/>
<dbReference type="PANTHER" id="PTHR30093:SF2">
    <property type="entry name" value="TYPE II SECRETION SYSTEM PROTEIN H"/>
    <property type="match status" value="1"/>
</dbReference>
<dbReference type="SUPFAM" id="SSF54523">
    <property type="entry name" value="Pili subunits"/>
    <property type="match status" value="1"/>
</dbReference>
<feature type="domain" description="DUF1559" evidence="2">
    <location>
        <begin position="35"/>
        <end position="279"/>
    </location>
</feature>
<dbReference type="InterPro" id="IPR027558">
    <property type="entry name" value="Pre_pil_HX9DG_C"/>
</dbReference>
<dbReference type="InterPro" id="IPR011453">
    <property type="entry name" value="DUF1559"/>
</dbReference>
<feature type="transmembrane region" description="Helical" evidence="1">
    <location>
        <begin position="12"/>
        <end position="34"/>
    </location>
</feature>
<name>A0A2S8EYZ9_9BACT</name>
<dbReference type="RefSeq" id="WP_105359735.1">
    <property type="nucleotide sequence ID" value="NZ_PUIA01000094.1"/>
</dbReference>
<keyword evidence="1" id="KW-1133">Transmembrane helix</keyword>
<gene>
    <name evidence="3" type="ORF">C5Y96_26685</name>
</gene>
<evidence type="ECO:0000313" key="3">
    <source>
        <dbReference type="EMBL" id="PQO25091.1"/>
    </source>
</evidence>
<protein>
    <submittedName>
        <fullName evidence="3">Prepilin-type cleavage/methylation domain-containing protein</fullName>
    </submittedName>
</protein>
<dbReference type="InterPro" id="IPR012902">
    <property type="entry name" value="N_methyl_site"/>
</dbReference>
<reference evidence="3 4" key="1">
    <citation type="submission" date="2018-02" db="EMBL/GenBank/DDBJ databases">
        <title>Comparative genomes isolates from brazilian mangrove.</title>
        <authorList>
            <person name="Araujo J.E."/>
            <person name="Taketani R.G."/>
            <person name="Silva M.C.P."/>
            <person name="Loureco M.V."/>
            <person name="Andreote F.D."/>
        </authorList>
    </citation>
    <scope>NUCLEOTIDE SEQUENCE [LARGE SCALE GENOMIC DNA]</scope>
    <source>
        <strain evidence="3 4">HEX-2 MGV</strain>
    </source>
</reference>
<dbReference type="OrthoDB" id="210622at2"/>
<sequence length="298" mass="32205">MSERAPARSGFTLVELLVVIAIIGVLIALLLPAVQQAREAARRMQCTNNLKQLALGTHNYHDTLGVFPSGWIRQTVGGPNYQNNNFWGWGALLLPYIEQNNIADRIDFGWEWVNNSSLGNPNAGLSTTPINAYVCPSDITGPLNGKENNNGTSNYIGSYGNKGLNTSSFVTNAHQGIFTRDSHVGLRDITDGTSNTILFGERTGKTVGSSDFKAGLWVGPRSNESGSYTCIGRGPDSATNYTNGINSTNTWGLAHSLHPGGANFALCDGSVRFYAETINLVVYQYLIQRDDGQVIPSE</sequence>
<dbReference type="EMBL" id="PUIA01000094">
    <property type="protein sequence ID" value="PQO25091.1"/>
    <property type="molecule type" value="Genomic_DNA"/>
</dbReference>
<dbReference type="InterPro" id="IPR045584">
    <property type="entry name" value="Pilin-like"/>
</dbReference>
<dbReference type="NCBIfam" id="TIGR02532">
    <property type="entry name" value="IV_pilin_GFxxxE"/>
    <property type="match status" value="1"/>
</dbReference>
<keyword evidence="1" id="KW-0472">Membrane</keyword>
<dbReference type="Pfam" id="PF07596">
    <property type="entry name" value="SBP_bac_10"/>
    <property type="match status" value="1"/>
</dbReference>
<dbReference type="NCBIfam" id="TIGR04294">
    <property type="entry name" value="pre_pil_HX9DG"/>
    <property type="match status" value="1"/>
</dbReference>
<dbReference type="Pfam" id="PF07963">
    <property type="entry name" value="N_methyl"/>
    <property type="match status" value="1"/>
</dbReference>
<dbReference type="Gene3D" id="3.30.700.10">
    <property type="entry name" value="Glycoprotein, Type 4 Pilin"/>
    <property type="match status" value="1"/>
</dbReference>
<evidence type="ECO:0000259" key="2">
    <source>
        <dbReference type="Pfam" id="PF07596"/>
    </source>
</evidence>
<dbReference type="Proteomes" id="UP000240009">
    <property type="component" value="Unassembled WGS sequence"/>
</dbReference>
<dbReference type="AlphaFoldDB" id="A0A2S8EYZ9"/>
<organism evidence="3 4">
    <name type="scientific">Blastopirellula marina</name>
    <dbReference type="NCBI Taxonomy" id="124"/>
    <lineage>
        <taxon>Bacteria</taxon>
        <taxon>Pseudomonadati</taxon>
        <taxon>Planctomycetota</taxon>
        <taxon>Planctomycetia</taxon>
        <taxon>Pirellulales</taxon>
        <taxon>Pirellulaceae</taxon>
        <taxon>Blastopirellula</taxon>
    </lineage>
</organism>